<organism evidence="1">
    <name type="scientific">marine sediment metagenome</name>
    <dbReference type="NCBI Taxonomy" id="412755"/>
    <lineage>
        <taxon>unclassified sequences</taxon>
        <taxon>metagenomes</taxon>
        <taxon>ecological metagenomes</taxon>
    </lineage>
</organism>
<dbReference type="AlphaFoldDB" id="A0A0F9B443"/>
<protein>
    <submittedName>
        <fullName evidence="1">Uncharacterized protein</fullName>
    </submittedName>
</protein>
<reference evidence="1" key="1">
    <citation type="journal article" date="2015" name="Nature">
        <title>Complex archaea that bridge the gap between prokaryotes and eukaryotes.</title>
        <authorList>
            <person name="Spang A."/>
            <person name="Saw J.H."/>
            <person name="Jorgensen S.L."/>
            <person name="Zaremba-Niedzwiedzka K."/>
            <person name="Martijn J."/>
            <person name="Lind A.E."/>
            <person name="van Eijk R."/>
            <person name="Schleper C."/>
            <person name="Guy L."/>
            <person name="Ettema T.J."/>
        </authorList>
    </citation>
    <scope>NUCLEOTIDE SEQUENCE</scope>
</reference>
<accession>A0A0F9B443</accession>
<name>A0A0F9B443_9ZZZZ</name>
<evidence type="ECO:0000313" key="1">
    <source>
        <dbReference type="EMBL" id="KKL08557.1"/>
    </source>
</evidence>
<dbReference type="EMBL" id="LAZR01042834">
    <property type="protein sequence ID" value="KKL08557.1"/>
    <property type="molecule type" value="Genomic_DNA"/>
</dbReference>
<proteinExistence type="predicted"/>
<sequence>MVVLMSLSYLEDTIKVDTGVLVREVLRDSAGKQLSGLINRGLSPQDQEVTVQTLTTDIKIAIGIDPLQARRADTKRVRNKFVVPVYDAEIQFGHDDYQRINKTNYPASALVADVAVEMGDIEDVAILTATDITIGDNEGIMTSGNYTDATNELIAETFGTGIVRLAGLFTQLVSGMKGEVRRNAVILVITSAVESIAAATFNTDSSKSLLQAWTEQIVARGGPGSGILVADRLACTVVFAGGLMVVTDADQSSTGFAALMIQSAKVMTTHGSPYDQRPRPYNKADGYYNKVVQRWINLVHKPAGIIASHAVVI</sequence>
<gene>
    <name evidence="1" type="ORF">LCGC14_2574680</name>
</gene>
<comment type="caution">
    <text evidence="1">The sequence shown here is derived from an EMBL/GenBank/DDBJ whole genome shotgun (WGS) entry which is preliminary data.</text>
</comment>